<name>L9VYT1_9EURY</name>
<comment type="caution">
    <text evidence="2">The sequence shown here is derived from an EMBL/GenBank/DDBJ whole genome shotgun (WGS) entry which is preliminary data.</text>
</comment>
<keyword evidence="1" id="KW-0812">Transmembrane</keyword>
<dbReference type="eggNOG" id="arCOG03926">
    <property type="taxonomic scope" value="Archaea"/>
</dbReference>
<dbReference type="InterPro" id="IPR055690">
    <property type="entry name" value="DUF7266"/>
</dbReference>
<dbReference type="EMBL" id="AOHW01000023">
    <property type="protein sequence ID" value="ELY42156.1"/>
    <property type="molecule type" value="Genomic_DNA"/>
</dbReference>
<evidence type="ECO:0000313" key="3">
    <source>
        <dbReference type="Proteomes" id="UP000011599"/>
    </source>
</evidence>
<dbReference type="PATRIC" id="fig|1114856.3.peg.1497"/>
<evidence type="ECO:0000313" key="2">
    <source>
        <dbReference type="EMBL" id="ELY42156.1"/>
    </source>
</evidence>
<dbReference type="OrthoDB" id="226715at2157"/>
<protein>
    <recommendedName>
        <fullName evidence="4">Flagellin</fullName>
    </recommendedName>
</protein>
<keyword evidence="3" id="KW-1185">Reference proteome</keyword>
<keyword evidence="1" id="KW-0472">Membrane</keyword>
<evidence type="ECO:0000256" key="1">
    <source>
        <dbReference type="SAM" id="Phobius"/>
    </source>
</evidence>
<dbReference type="AlphaFoldDB" id="L9VYT1"/>
<dbReference type="RefSeq" id="WP_006089249.1">
    <property type="nucleotide sequence ID" value="NZ_AOHW01000023.1"/>
</dbReference>
<sequence length="163" mass="17539">MIGPARETDRGMSVALTHVLTIAITTILIAMLLLAGNAMLDSQTERSTETSLETVGERLAGEIDNVDRIAADENDDVTLVADHPRTISNSQYTVELLENCRDDEAPLIHNSRPCLELSSHDVDVTVHVPIAVERELEGNSVTGGSIEITYDSDDGITLAGGDR</sequence>
<reference evidence="2 3" key="1">
    <citation type="journal article" date="2014" name="PLoS Genet.">
        <title>Phylogenetically driven sequencing of extremely halophilic archaea reveals strategies for static and dynamic osmo-response.</title>
        <authorList>
            <person name="Becker E.A."/>
            <person name="Seitzer P.M."/>
            <person name="Tritt A."/>
            <person name="Larsen D."/>
            <person name="Krusor M."/>
            <person name="Yao A.I."/>
            <person name="Wu D."/>
            <person name="Madern D."/>
            <person name="Eisen J.A."/>
            <person name="Darling A.E."/>
            <person name="Facciotti M.T."/>
        </authorList>
    </citation>
    <scope>NUCLEOTIDE SEQUENCE [LARGE SCALE GENOMIC DNA]</scope>
    <source>
        <strain evidence="2 3">GA33</strain>
    </source>
</reference>
<organism evidence="2 3">
    <name type="scientific">Natronorubrum tibetense GA33</name>
    <dbReference type="NCBI Taxonomy" id="1114856"/>
    <lineage>
        <taxon>Archaea</taxon>
        <taxon>Methanobacteriati</taxon>
        <taxon>Methanobacteriota</taxon>
        <taxon>Stenosarchaea group</taxon>
        <taxon>Halobacteria</taxon>
        <taxon>Halobacteriales</taxon>
        <taxon>Natrialbaceae</taxon>
        <taxon>Natronorubrum</taxon>
    </lineage>
</organism>
<dbReference type="Proteomes" id="UP000011599">
    <property type="component" value="Unassembled WGS sequence"/>
</dbReference>
<proteinExistence type="predicted"/>
<accession>L9VYT1</accession>
<keyword evidence="1" id="KW-1133">Transmembrane helix</keyword>
<feature type="transmembrane region" description="Helical" evidence="1">
    <location>
        <begin position="12"/>
        <end position="36"/>
    </location>
</feature>
<dbReference type="STRING" id="1114856.GCA_000383975_00859"/>
<dbReference type="Pfam" id="PF23928">
    <property type="entry name" value="DUF7266"/>
    <property type="match status" value="1"/>
</dbReference>
<gene>
    <name evidence="2" type="ORF">C496_07153</name>
</gene>
<evidence type="ECO:0008006" key="4">
    <source>
        <dbReference type="Google" id="ProtNLM"/>
    </source>
</evidence>